<reference evidence="2" key="1">
    <citation type="submission" date="2022-11" db="EMBL/GenBank/DDBJ databases">
        <authorList>
            <person name="Kikuchi T."/>
        </authorList>
    </citation>
    <scope>NUCLEOTIDE SEQUENCE</scope>
    <source>
        <strain evidence="2">PS1010</strain>
    </source>
</reference>
<dbReference type="SMART" id="SM00220">
    <property type="entry name" value="S_TKc"/>
    <property type="match status" value="1"/>
</dbReference>
<evidence type="ECO:0000259" key="1">
    <source>
        <dbReference type="PROSITE" id="PS50011"/>
    </source>
</evidence>
<dbReference type="EMBL" id="CANHGI010000004">
    <property type="protein sequence ID" value="CAI5449266.1"/>
    <property type="molecule type" value="Genomic_DNA"/>
</dbReference>
<feature type="domain" description="Protein kinase" evidence="1">
    <location>
        <begin position="25"/>
        <end position="319"/>
    </location>
</feature>
<dbReference type="AlphaFoldDB" id="A0A9P1IR72"/>
<dbReference type="InterPro" id="IPR050235">
    <property type="entry name" value="CK1_Ser-Thr_kinase"/>
</dbReference>
<organism evidence="2 3">
    <name type="scientific">Caenorhabditis angaria</name>
    <dbReference type="NCBI Taxonomy" id="860376"/>
    <lineage>
        <taxon>Eukaryota</taxon>
        <taxon>Metazoa</taxon>
        <taxon>Ecdysozoa</taxon>
        <taxon>Nematoda</taxon>
        <taxon>Chromadorea</taxon>
        <taxon>Rhabditida</taxon>
        <taxon>Rhabditina</taxon>
        <taxon>Rhabditomorpha</taxon>
        <taxon>Rhabditoidea</taxon>
        <taxon>Rhabditidae</taxon>
        <taxon>Peloderinae</taxon>
        <taxon>Caenorhabditis</taxon>
    </lineage>
</organism>
<dbReference type="PANTHER" id="PTHR11909">
    <property type="entry name" value="CASEIN KINASE-RELATED"/>
    <property type="match status" value="1"/>
</dbReference>
<dbReference type="Proteomes" id="UP001152747">
    <property type="component" value="Unassembled WGS sequence"/>
</dbReference>
<evidence type="ECO:0000313" key="2">
    <source>
        <dbReference type="EMBL" id="CAI5449266.1"/>
    </source>
</evidence>
<dbReference type="PROSITE" id="PS50011">
    <property type="entry name" value="PROTEIN_KINASE_DOM"/>
    <property type="match status" value="1"/>
</dbReference>
<gene>
    <name evidence="2" type="ORF">CAMP_LOCUS11903</name>
</gene>
<keyword evidence="3" id="KW-1185">Reference proteome</keyword>
<dbReference type="GO" id="GO:0004672">
    <property type="term" value="F:protein kinase activity"/>
    <property type="evidence" value="ECO:0007669"/>
    <property type="project" value="InterPro"/>
</dbReference>
<dbReference type="GO" id="GO:0005524">
    <property type="term" value="F:ATP binding"/>
    <property type="evidence" value="ECO:0007669"/>
    <property type="project" value="InterPro"/>
</dbReference>
<proteinExistence type="predicted"/>
<comment type="caution">
    <text evidence="2">The sequence shown here is derived from an EMBL/GenBank/DDBJ whole genome shotgun (WGS) entry which is preliminary data.</text>
</comment>
<sequence length="352" mass="40402">MTGLHMEHKTGDPPLAPPGTQFNQFIINKMLALGGFGQVYEATRIGSDDQIIIKLESTKAKIQLLYNETSCLRTLNQVYNPYKECGAEPFLKYYGYGVIGDLRFLVMEKCGANLRDLKAATSLNRFSVLTSLWIFYKMIISLEKMHNVGWLHRDVKPANFCIGLNNHKMLYTLDFGMSRCYVAEDGSLKPRKISAPFHGTLRYVSINIHRRQDASRWDDIWSAYYIAIENIVGFLPWRRLGSVDAVMKTKSSADLQSLRYGRESGPPRSLEIAHNYLMSSLENESYFYTPPPYNLILQEINNDIHQRNSNLSTIPLDWTVPQYPPTFQYQQKVTAPSNLNHHHGGDRSVRFY</sequence>
<name>A0A9P1IR72_9PELO</name>
<evidence type="ECO:0000313" key="3">
    <source>
        <dbReference type="Proteomes" id="UP001152747"/>
    </source>
</evidence>
<dbReference type="OrthoDB" id="2687620at2759"/>
<protein>
    <recommendedName>
        <fullName evidence="1">Protein kinase domain-containing protein</fullName>
    </recommendedName>
</protein>
<dbReference type="InterPro" id="IPR011009">
    <property type="entry name" value="Kinase-like_dom_sf"/>
</dbReference>
<dbReference type="Pfam" id="PF00069">
    <property type="entry name" value="Pkinase"/>
    <property type="match status" value="1"/>
</dbReference>
<dbReference type="SUPFAM" id="SSF56112">
    <property type="entry name" value="Protein kinase-like (PK-like)"/>
    <property type="match status" value="1"/>
</dbReference>
<dbReference type="Gene3D" id="1.10.510.10">
    <property type="entry name" value="Transferase(Phosphotransferase) domain 1"/>
    <property type="match status" value="1"/>
</dbReference>
<dbReference type="InterPro" id="IPR000719">
    <property type="entry name" value="Prot_kinase_dom"/>
</dbReference>
<accession>A0A9P1IR72</accession>